<name>A0AAX6MKY6_9PEZI</name>
<evidence type="ECO:0000256" key="4">
    <source>
        <dbReference type="ARBA" id="ARBA00023006"/>
    </source>
</evidence>
<protein>
    <recommendedName>
        <fullName evidence="2 6">Autophagy-related protein 17</fullName>
    </recommendedName>
</protein>
<dbReference type="GO" id="GO:0034045">
    <property type="term" value="C:phagophore assembly site membrane"/>
    <property type="evidence" value="ECO:0007669"/>
    <property type="project" value="UniProtKB-SubCell"/>
</dbReference>
<feature type="compositionally biased region" description="Polar residues" evidence="7">
    <location>
        <begin position="478"/>
        <end position="487"/>
    </location>
</feature>
<evidence type="ECO:0000259" key="8">
    <source>
        <dbReference type="Pfam" id="PF04108"/>
    </source>
</evidence>
<evidence type="ECO:0000256" key="6">
    <source>
        <dbReference type="RuleBase" id="RU368080"/>
    </source>
</evidence>
<feature type="compositionally biased region" description="Polar residues" evidence="7">
    <location>
        <begin position="1"/>
        <end position="20"/>
    </location>
</feature>
<dbReference type="EMBL" id="JBANMG010000005">
    <property type="protein sequence ID" value="KAK6953113.1"/>
    <property type="molecule type" value="Genomic_DNA"/>
</dbReference>
<keyword evidence="3 6" id="KW-0963">Cytoplasm</keyword>
<comment type="subcellular location">
    <subcellularLocation>
        <location evidence="6">Cytoplasm</location>
    </subcellularLocation>
    <subcellularLocation>
        <location evidence="6">Preautophagosomal structure membrane</location>
        <topology evidence="6">Peripheral membrane protein</topology>
    </subcellularLocation>
</comment>
<dbReference type="GO" id="GO:0030295">
    <property type="term" value="F:protein kinase activator activity"/>
    <property type="evidence" value="ECO:0007669"/>
    <property type="project" value="TreeGrafter"/>
</dbReference>
<reference evidence="9 10" key="1">
    <citation type="journal article" date="2024" name="Front Chem Biol">
        <title>Unveiling the potential of Daldinia eschscholtzii MFLUCC 19-0629 through bioactivity and bioinformatics studies for enhanced sustainable agriculture production.</title>
        <authorList>
            <person name="Brooks S."/>
            <person name="Weaver J.A."/>
            <person name="Klomchit A."/>
            <person name="Alharthi S.A."/>
            <person name="Onlamun T."/>
            <person name="Nurani R."/>
            <person name="Vong T.K."/>
            <person name="Alberti F."/>
            <person name="Greco C."/>
        </authorList>
    </citation>
    <scope>NUCLEOTIDE SEQUENCE [LARGE SCALE GENOMIC DNA]</scope>
    <source>
        <strain evidence="9">MFLUCC 19-0629</strain>
    </source>
</reference>
<feature type="region of interest" description="Disordered" evidence="7">
    <location>
        <begin position="1"/>
        <end position="26"/>
    </location>
</feature>
<dbReference type="GO" id="GO:0000422">
    <property type="term" value="P:autophagy of mitochondrion"/>
    <property type="evidence" value="ECO:0007669"/>
    <property type="project" value="TreeGrafter"/>
</dbReference>
<dbReference type="Proteomes" id="UP001369815">
    <property type="component" value="Unassembled WGS sequence"/>
</dbReference>
<dbReference type="InterPro" id="IPR007240">
    <property type="entry name" value="Atg17"/>
</dbReference>
<keyword evidence="10" id="KW-1185">Reference proteome</keyword>
<dbReference type="GO" id="GO:1990316">
    <property type="term" value="C:Atg1/ULK1 kinase complex"/>
    <property type="evidence" value="ECO:0007669"/>
    <property type="project" value="TreeGrafter"/>
</dbReference>
<keyword evidence="4 6" id="KW-0072">Autophagy</keyword>
<evidence type="ECO:0000256" key="1">
    <source>
        <dbReference type="ARBA" id="ARBA00006259"/>
    </source>
</evidence>
<feature type="domain" description="Autophagy protein ATG17-like" evidence="8">
    <location>
        <begin position="44"/>
        <end position="450"/>
    </location>
</feature>
<comment type="function">
    <text evidence="6">Autophagy-specific protein that functions in response to autophagy-inducing signals as a scaffold to recruit other ATG proteins to organize preautophagosomal structure (PAS) formation. Modulates the timing and magnitude of the autophagy response, such as the size of the sequestering vesicles. Plays particularly a role in pexophagy and nucleophagy.</text>
</comment>
<dbReference type="GO" id="GO:0000045">
    <property type="term" value="P:autophagosome assembly"/>
    <property type="evidence" value="ECO:0007669"/>
    <property type="project" value="TreeGrafter"/>
</dbReference>
<gene>
    <name evidence="9" type="ORF">Daesc_005413</name>
</gene>
<dbReference type="PANTHER" id="PTHR28005">
    <property type="entry name" value="AUTOPHAGY-RELATED PROTEIN 17"/>
    <property type="match status" value="1"/>
</dbReference>
<comment type="caution">
    <text evidence="9">The sequence shown here is derived from an EMBL/GenBank/DDBJ whole genome shotgun (WGS) entry which is preliminary data.</text>
</comment>
<dbReference type="AlphaFoldDB" id="A0AAX6MKY6"/>
<evidence type="ECO:0000256" key="3">
    <source>
        <dbReference type="ARBA" id="ARBA00022490"/>
    </source>
</evidence>
<accession>A0AAX6MKY6</accession>
<keyword evidence="5" id="KW-0472">Membrane</keyword>
<organism evidence="9 10">
    <name type="scientific">Daldinia eschscholtzii</name>
    <dbReference type="NCBI Taxonomy" id="292717"/>
    <lineage>
        <taxon>Eukaryota</taxon>
        <taxon>Fungi</taxon>
        <taxon>Dikarya</taxon>
        <taxon>Ascomycota</taxon>
        <taxon>Pezizomycotina</taxon>
        <taxon>Sordariomycetes</taxon>
        <taxon>Xylariomycetidae</taxon>
        <taxon>Xylariales</taxon>
        <taxon>Hypoxylaceae</taxon>
        <taxon>Daldinia</taxon>
    </lineage>
</organism>
<dbReference type="InterPro" id="IPR045326">
    <property type="entry name" value="ATG17-like_dom"/>
</dbReference>
<evidence type="ECO:0000256" key="2">
    <source>
        <dbReference type="ARBA" id="ARBA00013806"/>
    </source>
</evidence>
<proteinExistence type="inferred from homology"/>
<evidence type="ECO:0000256" key="7">
    <source>
        <dbReference type="SAM" id="MobiDB-lite"/>
    </source>
</evidence>
<dbReference type="PANTHER" id="PTHR28005:SF1">
    <property type="entry name" value="AUTOPHAGY-RELATED PROTEIN 17"/>
    <property type="match status" value="1"/>
</dbReference>
<sequence length="505" mass="56976">MASIKSQHSSASVSRPTSQHGIPGSADSVSVETLVRHLLDAKRSLNSMGLVLRANELVHLAKEAHEESVVLAAQSGFIRQGINEQIRLLQHLRRSMNRTYDNGNREFKQIIKTLDAAHGRLEDTINLLRDRTVDSTFRPPGEGKKSLLDFIDESQVERINDALKENIQSLQTIQKSFDGDLLRFDTDMRLLSKTLSGTPSSPSPSASSSEHLLPRLFSSMIKNSQAMAHLLSSLTKHFDLCVTAVRTTEGGAALARIKAAETVDSQSGVNVSISGVIAEQESHMPEDDPISPEERAQMLEVVMQDASEVDDVVRELNIRLQSMEADFASLDSQRNQVKTVYRSTIDAFRVLEDIGMRVPSYISAEVEFRDRWDEEQSSIQEKLREMDELRIFYESYSNSYDGLILEVERRRALQEKVISIWKKAKESVDKLYETDRKERELFRQEVAEYLPTDLWPGMDDDMVRWEIMPVRDGRSTRQYEGGNSPNLEGSVVEATEPRYGPTSGV</sequence>
<dbReference type="GO" id="GO:0060090">
    <property type="term" value="F:molecular adaptor activity"/>
    <property type="evidence" value="ECO:0007669"/>
    <property type="project" value="TreeGrafter"/>
</dbReference>
<dbReference type="GO" id="GO:0034727">
    <property type="term" value="P:piecemeal microautophagy of the nucleus"/>
    <property type="evidence" value="ECO:0007669"/>
    <property type="project" value="TreeGrafter"/>
</dbReference>
<feature type="region of interest" description="Disordered" evidence="7">
    <location>
        <begin position="474"/>
        <end position="505"/>
    </location>
</feature>
<evidence type="ECO:0000313" key="9">
    <source>
        <dbReference type="EMBL" id="KAK6953113.1"/>
    </source>
</evidence>
<comment type="similarity">
    <text evidence="1 6">Belongs to the ATG17 family.</text>
</comment>
<evidence type="ECO:0000313" key="10">
    <source>
        <dbReference type="Proteomes" id="UP001369815"/>
    </source>
</evidence>
<dbReference type="Pfam" id="PF04108">
    <property type="entry name" value="ATG17_like"/>
    <property type="match status" value="1"/>
</dbReference>
<evidence type="ECO:0000256" key="5">
    <source>
        <dbReference type="ARBA" id="ARBA00023136"/>
    </source>
</evidence>